<dbReference type="Gene3D" id="3.20.20.140">
    <property type="entry name" value="Metal-dependent hydrolases"/>
    <property type="match status" value="1"/>
</dbReference>
<dbReference type="AlphaFoldDB" id="A0A5C6A6X8"/>
<organism evidence="3 4">
    <name type="scientific">Neorhodopirellula pilleata</name>
    <dbReference type="NCBI Taxonomy" id="2714738"/>
    <lineage>
        <taxon>Bacteria</taxon>
        <taxon>Pseudomonadati</taxon>
        <taxon>Planctomycetota</taxon>
        <taxon>Planctomycetia</taxon>
        <taxon>Pirellulales</taxon>
        <taxon>Pirellulaceae</taxon>
        <taxon>Neorhodopirellula</taxon>
    </lineage>
</organism>
<feature type="domain" description="Amidohydrolase-related" evidence="2">
    <location>
        <begin position="3"/>
        <end position="276"/>
    </location>
</feature>
<evidence type="ECO:0000313" key="4">
    <source>
        <dbReference type="Proteomes" id="UP000316213"/>
    </source>
</evidence>
<dbReference type="RefSeq" id="WP_146579068.1">
    <property type="nucleotide sequence ID" value="NZ_SJPM01000007.1"/>
</dbReference>
<keyword evidence="4" id="KW-1185">Reference proteome</keyword>
<dbReference type="GO" id="GO:0016787">
    <property type="term" value="F:hydrolase activity"/>
    <property type="evidence" value="ECO:0007669"/>
    <property type="project" value="UniProtKB-KW"/>
</dbReference>
<comment type="similarity">
    <text evidence="1">Belongs to the metallo-dependent hydrolases superfamily.</text>
</comment>
<keyword evidence="3" id="KW-0378">Hydrolase</keyword>
<dbReference type="PANTHER" id="PTHR43569">
    <property type="entry name" value="AMIDOHYDROLASE"/>
    <property type="match status" value="1"/>
</dbReference>
<proteinExistence type="inferred from homology"/>
<gene>
    <name evidence="3" type="ORF">Pla100_37340</name>
</gene>
<dbReference type="InterPro" id="IPR032466">
    <property type="entry name" value="Metal_Hydrolase"/>
</dbReference>
<dbReference type="EMBL" id="SJPM01000007">
    <property type="protein sequence ID" value="TWT95150.1"/>
    <property type="molecule type" value="Genomic_DNA"/>
</dbReference>
<evidence type="ECO:0000256" key="1">
    <source>
        <dbReference type="ARBA" id="ARBA00038310"/>
    </source>
</evidence>
<dbReference type="Pfam" id="PF04909">
    <property type="entry name" value="Amidohydro_2"/>
    <property type="match status" value="1"/>
</dbReference>
<comment type="caution">
    <text evidence="3">The sequence shown here is derived from an EMBL/GenBank/DDBJ whole genome shotgun (WGS) entry which is preliminary data.</text>
</comment>
<dbReference type="InterPro" id="IPR006680">
    <property type="entry name" value="Amidohydro-rel"/>
</dbReference>
<dbReference type="Proteomes" id="UP000316213">
    <property type="component" value="Unassembled WGS sequence"/>
</dbReference>
<dbReference type="InterPro" id="IPR052350">
    <property type="entry name" value="Metallo-dep_Lactonases"/>
</dbReference>
<dbReference type="SUPFAM" id="SSF51556">
    <property type="entry name" value="Metallo-dependent hydrolases"/>
    <property type="match status" value="1"/>
</dbReference>
<dbReference type="PANTHER" id="PTHR43569:SF2">
    <property type="entry name" value="AMIDOHYDROLASE-RELATED DOMAIN-CONTAINING PROTEIN"/>
    <property type="match status" value="1"/>
</dbReference>
<evidence type="ECO:0000259" key="2">
    <source>
        <dbReference type="Pfam" id="PF04909"/>
    </source>
</evidence>
<name>A0A5C6A6X8_9BACT</name>
<protein>
    <submittedName>
        <fullName evidence="3">Amidohydrolase</fullName>
    </submittedName>
</protein>
<evidence type="ECO:0000313" key="3">
    <source>
        <dbReference type="EMBL" id="TWT95150.1"/>
    </source>
</evidence>
<dbReference type="OrthoDB" id="5450317at2"/>
<accession>A0A5C6A6X8</accession>
<sequence length="285" mass="32315">MLIDAHHHLWKFDPVQYGWIDDTKAVLQRDFLAPQLREIATENSIDGFVSVQARQSIQETRDLLAIAEREPLIQGVVGWLPLAGPGLAEAIEEFAGRAKLVGLRHVVQDEPDDRFLDGAEFNEGVASLAARNLVYDLLVYPHQLPAAIDFADRHQDVRMVLDHIAKPVVSTQRFDETWKRDFTELARRDNVTCKFSGVATEVRDPSWDIETVRPYWDVAMEVFGPERLMFGSDWPVCLLATEYSRWLATVRELASTLSDQEQAAVFAGNAIREYRLNSPRTRGGN</sequence>
<reference evidence="3 4" key="1">
    <citation type="submission" date="2019-02" db="EMBL/GenBank/DDBJ databases">
        <title>Deep-cultivation of Planctomycetes and their phenomic and genomic characterization uncovers novel biology.</title>
        <authorList>
            <person name="Wiegand S."/>
            <person name="Jogler M."/>
            <person name="Boedeker C."/>
            <person name="Pinto D."/>
            <person name="Vollmers J."/>
            <person name="Rivas-Marin E."/>
            <person name="Kohn T."/>
            <person name="Peeters S.H."/>
            <person name="Heuer A."/>
            <person name="Rast P."/>
            <person name="Oberbeckmann S."/>
            <person name="Bunk B."/>
            <person name="Jeske O."/>
            <person name="Meyerdierks A."/>
            <person name="Storesund J.E."/>
            <person name="Kallscheuer N."/>
            <person name="Luecker S."/>
            <person name="Lage O.M."/>
            <person name="Pohl T."/>
            <person name="Merkel B.J."/>
            <person name="Hornburger P."/>
            <person name="Mueller R.-W."/>
            <person name="Bruemmer F."/>
            <person name="Labrenz M."/>
            <person name="Spormann A.M."/>
            <person name="Op Den Camp H."/>
            <person name="Overmann J."/>
            <person name="Amann R."/>
            <person name="Jetten M.S.M."/>
            <person name="Mascher T."/>
            <person name="Medema M.H."/>
            <person name="Devos D.P."/>
            <person name="Kaster A.-K."/>
            <person name="Ovreas L."/>
            <person name="Rohde M."/>
            <person name="Galperin M.Y."/>
            <person name="Jogler C."/>
        </authorList>
    </citation>
    <scope>NUCLEOTIDE SEQUENCE [LARGE SCALE GENOMIC DNA]</scope>
    <source>
        <strain evidence="3 4">Pla100</strain>
    </source>
</reference>